<reference evidence="2" key="1">
    <citation type="journal article" date="2023" name="Plant J.">
        <title>The genome of the king protea, Protea cynaroides.</title>
        <authorList>
            <person name="Chang J."/>
            <person name="Duong T.A."/>
            <person name="Schoeman C."/>
            <person name="Ma X."/>
            <person name="Roodt D."/>
            <person name="Barker N."/>
            <person name="Li Z."/>
            <person name="Van de Peer Y."/>
            <person name="Mizrachi E."/>
        </authorList>
    </citation>
    <scope>NUCLEOTIDE SEQUENCE</scope>
    <source>
        <tissue evidence="2">Young leaves</tissue>
    </source>
</reference>
<organism evidence="2 3">
    <name type="scientific">Protea cynaroides</name>
    <dbReference type="NCBI Taxonomy" id="273540"/>
    <lineage>
        <taxon>Eukaryota</taxon>
        <taxon>Viridiplantae</taxon>
        <taxon>Streptophyta</taxon>
        <taxon>Embryophyta</taxon>
        <taxon>Tracheophyta</taxon>
        <taxon>Spermatophyta</taxon>
        <taxon>Magnoliopsida</taxon>
        <taxon>Proteales</taxon>
        <taxon>Proteaceae</taxon>
        <taxon>Protea</taxon>
    </lineage>
</organism>
<dbReference type="AlphaFoldDB" id="A0A9Q0K061"/>
<feature type="region of interest" description="Disordered" evidence="1">
    <location>
        <begin position="146"/>
        <end position="187"/>
    </location>
</feature>
<gene>
    <name evidence="2" type="ORF">NE237_025477</name>
</gene>
<sequence length="187" mass="20541">MMPLVLLDVSVAEEALPKPLLATDSALASFCSDLRGPYTVLLLNPSPFLKPRHRNQAPGIPRLLLHTPPCLSLKIPETKVHFESPGKKEENLVPLFFCSPSESAKRKPRDRDSSSFPIPPLQLINLLLPSVDDGGRYHVHLHEGHHRFSTAQSSSPPRVHREVGGHPGISTRNNSLKGNLPEKIGDA</sequence>
<evidence type="ECO:0000313" key="2">
    <source>
        <dbReference type="EMBL" id="KAJ4958366.1"/>
    </source>
</evidence>
<evidence type="ECO:0000256" key="1">
    <source>
        <dbReference type="SAM" id="MobiDB-lite"/>
    </source>
</evidence>
<name>A0A9Q0K061_9MAGN</name>
<dbReference type="Proteomes" id="UP001141806">
    <property type="component" value="Unassembled WGS sequence"/>
</dbReference>
<accession>A0A9Q0K061</accession>
<comment type="caution">
    <text evidence="2">The sequence shown here is derived from an EMBL/GenBank/DDBJ whole genome shotgun (WGS) entry which is preliminary data.</text>
</comment>
<keyword evidence="3" id="KW-1185">Reference proteome</keyword>
<dbReference type="EMBL" id="JAMYWD010000010">
    <property type="protein sequence ID" value="KAJ4958366.1"/>
    <property type="molecule type" value="Genomic_DNA"/>
</dbReference>
<proteinExistence type="predicted"/>
<evidence type="ECO:0000313" key="3">
    <source>
        <dbReference type="Proteomes" id="UP001141806"/>
    </source>
</evidence>
<protein>
    <submittedName>
        <fullName evidence="2">Uncharacterized protein</fullName>
    </submittedName>
</protein>